<proteinExistence type="predicted"/>
<dbReference type="EMBL" id="KV875459">
    <property type="protein sequence ID" value="RZR70779.1"/>
    <property type="molecule type" value="Genomic_DNA"/>
</dbReference>
<sequence>MAGRGGFAIGARSFESSRDFVGIPPKISDPSDGIDFEFEIWDLNAQRDQCAFDGTREEMKWCLDLAVLEHDDSVSEVDSVGDVVLAIELEQGVRVEGVLVAVEGATEENGYKLMIPSLATAEDHHRGSRGRSKKWRSSRESYKEEAQVGGMASSNEDLVGSLPDRRGPTPIWPKGWRRSSDAMARREGEGSAAEGKGGAGEAVEGRAVAPSSRPLKHCWREMVVA</sequence>
<protein>
    <submittedName>
        <fullName evidence="2">Uncharacterized protein</fullName>
    </submittedName>
</protein>
<dbReference type="Proteomes" id="UP000290560">
    <property type="component" value="Unassembled WGS sequence"/>
</dbReference>
<feature type="compositionally biased region" description="Basic and acidic residues" evidence="1">
    <location>
        <begin position="178"/>
        <end position="189"/>
    </location>
</feature>
<accession>A0A445M964</accession>
<reference evidence="2" key="1">
    <citation type="journal article" date="2018" name="Data Brief">
        <title>Genome sequence data from 17 accessions of Ensete ventricosum, a staple food crop for millions in Ethiopia.</title>
        <authorList>
            <person name="Yemataw Z."/>
            <person name="Muzemil S."/>
            <person name="Ambachew D."/>
            <person name="Tripathi L."/>
            <person name="Tesfaye K."/>
            <person name="Chala A."/>
            <person name="Farbos A."/>
            <person name="O'Neill P."/>
            <person name="Moore K."/>
            <person name="Grant M."/>
            <person name="Studholme D.J."/>
        </authorList>
    </citation>
    <scope>NUCLEOTIDE SEQUENCE [LARGE SCALE GENOMIC DNA]</scope>
    <source>
        <tissue evidence="2">Leaf</tissue>
    </source>
</reference>
<feature type="compositionally biased region" description="Basic residues" evidence="1">
    <location>
        <begin position="126"/>
        <end position="136"/>
    </location>
</feature>
<feature type="compositionally biased region" description="Basic and acidic residues" evidence="1">
    <location>
        <begin position="137"/>
        <end position="146"/>
    </location>
</feature>
<gene>
    <name evidence="2" type="ORF">BHM03_00001359</name>
</gene>
<evidence type="ECO:0000256" key="1">
    <source>
        <dbReference type="SAM" id="MobiDB-lite"/>
    </source>
</evidence>
<name>A0A445M964_ENSVE</name>
<feature type="region of interest" description="Disordered" evidence="1">
    <location>
        <begin position="121"/>
        <end position="215"/>
    </location>
</feature>
<evidence type="ECO:0000313" key="2">
    <source>
        <dbReference type="EMBL" id="RZR70779.1"/>
    </source>
</evidence>
<dbReference type="AlphaFoldDB" id="A0A445M964"/>
<organism evidence="2">
    <name type="scientific">Ensete ventricosum</name>
    <name type="common">Abyssinian banana</name>
    <name type="synonym">Musa ensete</name>
    <dbReference type="NCBI Taxonomy" id="4639"/>
    <lineage>
        <taxon>Eukaryota</taxon>
        <taxon>Viridiplantae</taxon>
        <taxon>Streptophyta</taxon>
        <taxon>Embryophyta</taxon>
        <taxon>Tracheophyta</taxon>
        <taxon>Spermatophyta</taxon>
        <taxon>Magnoliopsida</taxon>
        <taxon>Liliopsida</taxon>
        <taxon>Zingiberales</taxon>
        <taxon>Musaceae</taxon>
        <taxon>Ensete</taxon>
    </lineage>
</organism>